<dbReference type="EMBL" id="SNRW01034151">
    <property type="protein sequence ID" value="KAA6355729.1"/>
    <property type="molecule type" value="Genomic_DNA"/>
</dbReference>
<protein>
    <submittedName>
        <fullName evidence="1">Uncharacterized protein</fullName>
    </submittedName>
</protein>
<dbReference type="AlphaFoldDB" id="A0A5J4TC68"/>
<sequence length="123" mass="13992">MLVIKGPETSPGVVTDESGLEREHLQTPLVFGRERKAEKINLVLLQRLEAKYDDDDEIMLAITDTYMNNIDLSVAQGELSGRIFILENDDPIAEVRDSGIVNDLRIEIHHDQLQFESTEEEIE</sequence>
<organism evidence="1 2">
    <name type="scientific">Streblomastix strix</name>
    <dbReference type="NCBI Taxonomy" id="222440"/>
    <lineage>
        <taxon>Eukaryota</taxon>
        <taxon>Metamonada</taxon>
        <taxon>Preaxostyla</taxon>
        <taxon>Oxymonadida</taxon>
        <taxon>Streblomastigidae</taxon>
        <taxon>Streblomastix</taxon>
    </lineage>
</organism>
<gene>
    <name evidence="1" type="ORF">EZS28_048745</name>
</gene>
<dbReference type="Proteomes" id="UP000324800">
    <property type="component" value="Unassembled WGS sequence"/>
</dbReference>
<name>A0A5J4TC68_9EUKA</name>
<reference evidence="1 2" key="1">
    <citation type="submission" date="2019-03" db="EMBL/GenBank/DDBJ databases">
        <title>Single cell metagenomics reveals metabolic interactions within the superorganism composed of flagellate Streblomastix strix and complex community of Bacteroidetes bacteria on its surface.</title>
        <authorList>
            <person name="Treitli S.C."/>
            <person name="Kolisko M."/>
            <person name="Husnik F."/>
            <person name="Keeling P."/>
            <person name="Hampl V."/>
        </authorList>
    </citation>
    <scope>NUCLEOTIDE SEQUENCE [LARGE SCALE GENOMIC DNA]</scope>
    <source>
        <strain evidence="1">ST1C</strain>
    </source>
</reference>
<proteinExistence type="predicted"/>
<comment type="caution">
    <text evidence="1">The sequence shown here is derived from an EMBL/GenBank/DDBJ whole genome shotgun (WGS) entry which is preliminary data.</text>
</comment>
<accession>A0A5J4TC68</accession>
<evidence type="ECO:0000313" key="2">
    <source>
        <dbReference type="Proteomes" id="UP000324800"/>
    </source>
</evidence>
<evidence type="ECO:0000313" key="1">
    <source>
        <dbReference type="EMBL" id="KAA6355729.1"/>
    </source>
</evidence>